<dbReference type="SUPFAM" id="SSF160631">
    <property type="entry name" value="SMI1/KNR4-like"/>
    <property type="match status" value="1"/>
</dbReference>
<dbReference type="InterPro" id="IPR037883">
    <property type="entry name" value="Knr4/Smi1-like_sf"/>
</dbReference>
<gene>
    <name evidence="2" type="ORF">FEV09_23295</name>
</gene>
<accession>A0A9X4MBI1</accession>
<dbReference type="Pfam" id="PF09346">
    <property type="entry name" value="SMI1_KNR4"/>
    <property type="match status" value="1"/>
</dbReference>
<dbReference type="InterPro" id="IPR018958">
    <property type="entry name" value="Knr4/Smi1-like_dom"/>
</dbReference>
<evidence type="ECO:0000313" key="2">
    <source>
        <dbReference type="EMBL" id="MDG3497453.1"/>
    </source>
</evidence>
<dbReference type="RefSeq" id="WP_009629689.1">
    <property type="nucleotide sequence ID" value="NZ_VBTY01000375.1"/>
</dbReference>
<dbReference type="AlphaFoldDB" id="A0A9X4MBI1"/>
<evidence type="ECO:0000313" key="3">
    <source>
        <dbReference type="Proteomes" id="UP001152872"/>
    </source>
</evidence>
<feature type="domain" description="Knr4/Smi1-like" evidence="1">
    <location>
        <begin position="29"/>
        <end position="176"/>
    </location>
</feature>
<reference evidence="2" key="1">
    <citation type="submission" date="2019-05" db="EMBL/GenBank/DDBJ databases">
        <title>Whole genome sequencing of Pseudanabaena catenata USMAC16.</title>
        <authorList>
            <person name="Khan Z."/>
            <person name="Omar W.M."/>
            <person name="Convey P."/>
            <person name="Merican F."/>
            <person name="Najimudin N."/>
        </authorList>
    </citation>
    <scope>NUCLEOTIDE SEQUENCE</scope>
    <source>
        <strain evidence="2">USMAC16</strain>
    </source>
</reference>
<organism evidence="2 3">
    <name type="scientific">Pseudanabaena catenata USMAC16</name>
    <dbReference type="NCBI Taxonomy" id="1855837"/>
    <lineage>
        <taxon>Bacteria</taxon>
        <taxon>Bacillati</taxon>
        <taxon>Cyanobacteriota</taxon>
        <taxon>Cyanophyceae</taxon>
        <taxon>Pseudanabaenales</taxon>
        <taxon>Pseudanabaenaceae</taxon>
        <taxon>Pseudanabaena</taxon>
    </lineage>
</organism>
<protein>
    <submittedName>
        <fullName evidence="2">SMI1/KNR4 family protein</fullName>
    </submittedName>
</protein>
<proteinExistence type="predicted"/>
<keyword evidence="3" id="KW-1185">Reference proteome</keyword>
<sequence length="229" mass="27058">MTLLTQLLNRLSVWIQSKYPDGIILLNNGLTRDQITEKIKSLPFQFPEELYELYQWRNGQKYGSKGAMKIINSKGFGYDIDLEVFDCRVFLPLEDAIERYNFELHGYNFSDPSPRFKYSWFPVFYRDSYNYLLFDIRESGTCPLVSMRIQSLPEEALITYSSLTKMIMTLVEFYEAGGDEVGVHEFCDEFEQIWLQHNADIIADDFSQSLRDTRDGRLFSFYYNPNEEF</sequence>
<dbReference type="Proteomes" id="UP001152872">
    <property type="component" value="Unassembled WGS sequence"/>
</dbReference>
<dbReference type="EMBL" id="VBTY01000375">
    <property type="protein sequence ID" value="MDG3497453.1"/>
    <property type="molecule type" value="Genomic_DNA"/>
</dbReference>
<dbReference type="SMART" id="SM00860">
    <property type="entry name" value="SMI1_KNR4"/>
    <property type="match status" value="1"/>
</dbReference>
<comment type="caution">
    <text evidence="2">The sequence shown here is derived from an EMBL/GenBank/DDBJ whole genome shotgun (WGS) entry which is preliminary data.</text>
</comment>
<evidence type="ECO:0000259" key="1">
    <source>
        <dbReference type="SMART" id="SM00860"/>
    </source>
</evidence>
<name>A0A9X4MBI1_9CYAN</name>